<evidence type="ECO:0000313" key="2">
    <source>
        <dbReference type="Proteomes" id="UP000280834"/>
    </source>
</evidence>
<dbReference type="Proteomes" id="UP000280834">
    <property type="component" value="Unassembled WGS sequence"/>
</dbReference>
<evidence type="ECO:0000313" key="3">
    <source>
        <dbReference type="WBParaSite" id="BTMF_0000973401-mRNA-1"/>
    </source>
</evidence>
<dbReference type="AlphaFoldDB" id="A0A0R3QPU9"/>
<reference evidence="1 2" key="2">
    <citation type="submission" date="2018-11" db="EMBL/GenBank/DDBJ databases">
        <authorList>
            <consortium name="Pathogen Informatics"/>
        </authorList>
    </citation>
    <scope>NUCLEOTIDE SEQUENCE [LARGE SCALE GENOMIC DNA]</scope>
</reference>
<sequence length="40" mass="4859">MLQNKNPKVKRSHCARRKQKEIYTNKSFELKINNCIRKIV</sequence>
<gene>
    <name evidence="1" type="ORF">BTMF_LOCUS7785</name>
</gene>
<name>A0A0R3QPU9_9BILA</name>
<dbReference type="WBParaSite" id="BTMF_0000973401-mRNA-1">
    <property type="protein sequence ID" value="BTMF_0000973401-mRNA-1"/>
    <property type="gene ID" value="BTMF_0000973401"/>
</dbReference>
<evidence type="ECO:0000313" key="1">
    <source>
        <dbReference type="EMBL" id="VDO25828.1"/>
    </source>
</evidence>
<reference evidence="3" key="1">
    <citation type="submission" date="2017-02" db="UniProtKB">
        <authorList>
            <consortium name="WormBaseParasite"/>
        </authorList>
    </citation>
    <scope>IDENTIFICATION</scope>
</reference>
<protein>
    <submittedName>
        <fullName evidence="1 3">Uncharacterized protein</fullName>
    </submittedName>
</protein>
<proteinExistence type="predicted"/>
<organism evidence="3">
    <name type="scientific">Brugia timori</name>
    <dbReference type="NCBI Taxonomy" id="42155"/>
    <lineage>
        <taxon>Eukaryota</taxon>
        <taxon>Metazoa</taxon>
        <taxon>Ecdysozoa</taxon>
        <taxon>Nematoda</taxon>
        <taxon>Chromadorea</taxon>
        <taxon>Rhabditida</taxon>
        <taxon>Spirurina</taxon>
        <taxon>Spiruromorpha</taxon>
        <taxon>Filarioidea</taxon>
        <taxon>Onchocercidae</taxon>
        <taxon>Brugia</taxon>
    </lineage>
</organism>
<keyword evidence="2" id="KW-1185">Reference proteome</keyword>
<accession>A0A0R3QPU9</accession>
<dbReference type="EMBL" id="UZAG01016090">
    <property type="protein sequence ID" value="VDO25828.1"/>
    <property type="molecule type" value="Genomic_DNA"/>
</dbReference>